<feature type="domain" description="Phosphatidic acid phosphatase type 2/haloperoxidase" evidence="2">
    <location>
        <begin position="121"/>
        <end position="194"/>
    </location>
</feature>
<dbReference type="InterPro" id="IPR036938">
    <property type="entry name" value="PAP2/HPO_sf"/>
</dbReference>
<keyword evidence="1" id="KW-1133">Transmembrane helix</keyword>
<name>A0A0M0F9E4_CELCE</name>
<evidence type="ECO:0000256" key="1">
    <source>
        <dbReference type="SAM" id="Phobius"/>
    </source>
</evidence>
<evidence type="ECO:0000313" key="3">
    <source>
        <dbReference type="EMBL" id="KON74083.1"/>
    </source>
</evidence>
<dbReference type="EMBL" id="ATNL01000007">
    <property type="protein sequence ID" value="KON74083.1"/>
    <property type="molecule type" value="Genomic_DNA"/>
</dbReference>
<dbReference type="AlphaFoldDB" id="A0A0M0F9E4"/>
<feature type="transmembrane region" description="Helical" evidence="1">
    <location>
        <begin position="52"/>
        <end position="80"/>
    </location>
</feature>
<feature type="transmembrane region" description="Helical" evidence="1">
    <location>
        <begin position="150"/>
        <end position="171"/>
    </location>
</feature>
<protein>
    <recommendedName>
        <fullName evidence="2">Phosphatidic acid phosphatase type 2/haloperoxidase domain-containing protein</fullName>
    </recommendedName>
</protein>
<reference evidence="3 4" key="1">
    <citation type="journal article" date="2015" name="Sci. Rep.">
        <title>Functional and structural properties of a novel cellulosome-like multienzyme complex: efficient glycoside hydrolysis of water-insoluble 7-xylosyl-10-deacetylpaclitaxel.</title>
        <authorList>
            <person name="Dou T.Y."/>
            <person name="Luan H.W."/>
            <person name="Ge G.B."/>
            <person name="Dong M.M."/>
            <person name="Zou H.F."/>
            <person name="He Y.Q."/>
            <person name="Cui P."/>
            <person name="Wang J.Y."/>
            <person name="Hao D.C."/>
            <person name="Yang S.L."/>
            <person name="Yang L."/>
        </authorList>
    </citation>
    <scope>NUCLEOTIDE SEQUENCE [LARGE SCALE GENOMIC DNA]</scope>
    <source>
        <strain evidence="3 4">F16</strain>
    </source>
</reference>
<accession>A0A0M0F9E4</accession>
<feature type="transmembrane region" description="Helical" evidence="1">
    <location>
        <begin position="124"/>
        <end position="143"/>
    </location>
</feature>
<keyword evidence="1" id="KW-0812">Transmembrane</keyword>
<keyword evidence="1" id="KW-0472">Membrane</keyword>
<dbReference type="Gene3D" id="1.20.144.10">
    <property type="entry name" value="Phosphatidic acid phosphatase type 2/haloperoxidase"/>
    <property type="match status" value="1"/>
</dbReference>
<comment type="caution">
    <text evidence="3">The sequence shown here is derived from an EMBL/GenBank/DDBJ whole genome shotgun (WGS) entry which is preliminary data.</text>
</comment>
<feature type="transmembrane region" description="Helical" evidence="1">
    <location>
        <begin position="177"/>
        <end position="197"/>
    </location>
</feature>
<keyword evidence="4" id="KW-1185">Reference proteome</keyword>
<evidence type="ECO:0000313" key="4">
    <source>
        <dbReference type="Proteomes" id="UP000037387"/>
    </source>
</evidence>
<organism evidence="3 4">
    <name type="scientific">Cellulosimicrobium cellulans F16</name>
    <dbReference type="NCBI Taxonomy" id="1350482"/>
    <lineage>
        <taxon>Bacteria</taxon>
        <taxon>Bacillati</taxon>
        <taxon>Actinomycetota</taxon>
        <taxon>Actinomycetes</taxon>
        <taxon>Micrococcales</taxon>
        <taxon>Promicromonosporaceae</taxon>
        <taxon>Cellulosimicrobium</taxon>
    </lineage>
</organism>
<dbReference type="Proteomes" id="UP000037387">
    <property type="component" value="Unassembled WGS sequence"/>
</dbReference>
<proteinExistence type="predicted"/>
<dbReference type="InterPro" id="IPR000326">
    <property type="entry name" value="PAP2/HPO"/>
</dbReference>
<feature type="transmembrane region" description="Helical" evidence="1">
    <location>
        <begin position="87"/>
        <end position="104"/>
    </location>
</feature>
<dbReference type="Pfam" id="PF01569">
    <property type="entry name" value="PAP2"/>
    <property type="match status" value="1"/>
</dbReference>
<dbReference type="SUPFAM" id="SSF48317">
    <property type="entry name" value="Acid phosphatase/Vanadium-dependent haloperoxidase"/>
    <property type="match status" value="1"/>
</dbReference>
<gene>
    <name evidence="3" type="ORF">M768_08235</name>
</gene>
<sequence>MLVSDRRRVGALGAATAAVAFGVVYVVAVRTTGGQQADVRALAELQVDSLSLAVAAAWARAALPAVLALGCLGLGLHALLRRRFRDVAAAVLVAVVPLVLSGWLRDVVLTRPDLGDLGYAYNTLPSGHVSAAVGLAAAAVLLCPPRARPAASAFAVVAVVIACAVSVVGHAHRPADTVASVLLVTTVAGVVVAAFDVPSRRTPPARFTRASARTHR</sequence>
<evidence type="ECO:0000259" key="2">
    <source>
        <dbReference type="Pfam" id="PF01569"/>
    </source>
</evidence>